<evidence type="ECO:0008006" key="9">
    <source>
        <dbReference type="Google" id="ProtNLM"/>
    </source>
</evidence>
<feature type="transmembrane region" description="Helical" evidence="6">
    <location>
        <begin position="43"/>
        <end position="65"/>
    </location>
</feature>
<evidence type="ECO:0000313" key="8">
    <source>
        <dbReference type="Proteomes" id="UP000825729"/>
    </source>
</evidence>
<dbReference type="GO" id="GO:0016020">
    <property type="term" value="C:membrane"/>
    <property type="evidence" value="ECO:0007669"/>
    <property type="project" value="UniProtKB-SubCell"/>
</dbReference>
<evidence type="ECO:0000256" key="2">
    <source>
        <dbReference type="ARBA" id="ARBA00006840"/>
    </source>
</evidence>
<organism evidence="7 8">
    <name type="scientific">Aristolochia fimbriata</name>
    <name type="common">White veined hardy Dutchman's pipe vine</name>
    <dbReference type="NCBI Taxonomy" id="158543"/>
    <lineage>
        <taxon>Eukaryota</taxon>
        <taxon>Viridiplantae</taxon>
        <taxon>Streptophyta</taxon>
        <taxon>Embryophyta</taxon>
        <taxon>Tracheophyta</taxon>
        <taxon>Spermatophyta</taxon>
        <taxon>Magnoliopsida</taxon>
        <taxon>Magnoliidae</taxon>
        <taxon>Piperales</taxon>
        <taxon>Aristolochiaceae</taxon>
        <taxon>Aristolochia</taxon>
    </lineage>
</organism>
<keyword evidence="8" id="KW-1185">Reference proteome</keyword>
<comment type="similarity">
    <text evidence="2">Belongs to the tetraspanin (TM4SF) family.</text>
</comment>
<evidence type="ECO:0000256" key="4">
    <source>
        <dbReference type="ARBA" id="ARBA00022989"/>
    </source>
</evidence>
<feature type="transmembrane region" description="Helical" evidence="6">
    <location>
        <begin position="72"/>
        <end position="95"/>
    </location>
</feature>
<dbReference type="InterPro" id="IPR018499">
    <property type="entry name" value="Tetraspanin/Peripherin"/>
</dbReference>
<dbReference type="EMBL" id="JAINDJ010000003">
    <property type="protein sequence ID" value="KAG9453355.1"/>
    <property type="molecule type" value="Genomic_DNA"/>
</dbReference>
<dbReference type="Pfam" id="PF00335">
    <property type="entry name" value="Tetraspanin"/>
    <property type="match status" value="1"/>
</dbReference>
<gene>
    <name evidence="7" type="ORF">H6P81_006259</name>
</gene>
<keyword evidence="3 6" id="KW-0812">Transmembrane</keyword>
<evidence type="ECO:0000256" key="6">
    <source>
        <dbReference type="SAM" id="Phobius"/>
    </source>
</evidence>
<feature type="transmembrane region" description="Helical" evidence="6">
    <location>
        <begin position="224"/>
        <end position="246"/>
    </location>
</feature>
<protein>
    <recommendedName>
        <fullName evidence="9">Tetraspanin-6</fullName>
    </recommendedName>
</protein>
<evidence type="ECO:0000256" key="3">
    <source>
        <dbReference type="ARBA" id="ARBA00022692"/>
    </source>
</evidence>
<accession>A0AAV7EZ00</accession>
<dbReference type="AlphaFoldDB" id="A0AAV7EZ00"/>
<dbReference type="Proteomes" id="UP000825729">
    <property type="component" value="Unassembled WGS sequence"/>
</dbReference>
<feature type="transmembrane region" description="Helical" evidence="6">
    <location>
        <begin position="12"/>
        <end position="31"/>
    </location>
</feature>
<comment type="caution">
    <text evidence="7">The sequence shown here is derived from an EMBL/GenBank/DDBJ whole genome shotgun (WGS) entry which is preliminary data.</text>
</comment>
<keyword evidence="5 6" id="KW-0472">Membrane</keyword>
<dbReference type="InterPro" id="IPR044991">
    <property type="entry name" value="TET_plant"/>
</dbReference>
<sequence>MYRFSNTVIGFLNLFALVASIPLIGAGLWMARSSTTCESFLQTPLLVLGFLILVVSLAGFVGACFNVAWALWVYLLLMLLLIAALLSFTVFGFVVTAHGGGVPVPGRNYREYRLQDYSPWLRNRVRDPANWSKIRGCILGSTACAKLALWTPLDYLERDMSPIQSGCCKPPTSCSYGSAEVVMGPAAQDPDCGKWNNAAGVLCYACDSCKAAVLEDVRRDWHKISVLNIVVLVFLLGVYSIGCCAFRNSKRSETDYPYGHNHMTKVRPRWDFYCWRWWHDQRERLY</sequence>
<dbReference type="PANTHER" id="PTHR32191">
    <property type="entry name" value="TETRASPANIN-8-RELATED"/>
    <property type="match status" value="1"/>
</dbReference>
<name>A0AAV7EZ00_ARIFI</name>
<evidence type="ECO:0000313" key="7">
    <source>
        <dbReference type="EMBL" id="KAG9453355.1"/>
    </source>
</evidence>
<proteinExistence type="inferred from homology"/>
<reference evidence="7 8" key="1">
    <citation type="submission" date="2021-07" db="EMBL/GenBank/DDBJ databases">
        <title>The Aristolochia fimbriata genome: insights into angiosperm evolution, floral development and chemical biosynthesis.</title>
        <authorList>
            <person name="Jiao Y."/>
        </authorList>
    </citation>
    <scope>NUCLEOTIDE SEQUENCE [LARGE SCALE GENOMIC DNA]</scope>
    <source>
        <strain evidence="7">IBCAS-2021</strain>
        <tissue evidence="7">Leaf</tissue>
    </source>
</reference>
<comment type="subcellular location">
    <subcellularLocation>
        <location evidence="1">Membrane</location>
        <topology evidence="1">Multi-pass membrane protein</topology>
    </subcellularLocation>
</comment>
<dbReference type="GO" id="GO:0009734">
    <property type="term" value="P:auxin-activated signaling pathway"/>
    <property type="evidence" value="ECO:0007669"/>
    <property type="project" value="InterPro"/>
</dbReference>
<evidence type="ECO:0000256" key="5">
    <source>
        <dbReference type="ARBA" id="ARBA00023136"/>
    </source>
</evidence>
<evidence type="ECO:0000256" key="1">
    <source>
        <dbReference type="ARBA" id="ARBA00004141"/>
    </source>
</evidence>
<keyword evidence="4 6" id="KW-1133">Transmembrane helix</keyword>